<evidence type="ECO:0000256" key="3">
    <source>
        <dbReference type="ARBA" id="ARBA00022989"/>
    </source>
</evidence>
<feature type="transmembrane region" description="Helical" evidence="5">
    <location>
        <begin position="127"/>
        <end position="146"/>
    </location>
</feature>
<dbReference type="AlphaFoldDB" id="A0A5C6DVX6"/>
<evidence type="ECO:0000259" key="6">
    <source>
        <dbReference type="Pfam" id="PF01694"/>
    </source>
</evidence>
<dbReference type="InterPro" id="IPR022764">
    <property type="entry name" value="Peptidase_S54_rhomboid_dom"/>
</dbReference>
<evidence type="ECO:0000256" key="2">
    <source>
        <dbReference type="ARBA" id="ARBA00022692"/>
    </source>
</evidence>
<accession>A0A5C6DVX6</accession>
<feature type="transmembrane region" description="Helical" evidence="5">
    <location>
        <begin position="179"/>
        <end position="202"/>
    </location>
</feature>
<sequence length="256" mass="27307">MIPIRDSIPSRTTPVVNYAILAICSVAFLIQWSSGLSGGKIAEQFGMIPARISHPDASIIIEQPVQRLTPLGIQVGTIKRELEPSPIPAWMTLLSCMFLHGGWMHFLGNMWFLYIFGDNVEDRLGHVGYAMLYLGTGIAAGLSHYITATDSVIPTIGASGAIAGVMGAYALLYPHAKVLAVIPIFVILQPIVVPAPIFLGIWFLFQTFSGVTSIAGGTAGGIAWWAHIGGFVAGALVALLVGKSPLGHEAVTERRF</sequence>
<dbReference type="InterPro" id="IPR050925">
    <property type="entry name" value="Rhomboid_protease_S54"/>
</dbReference>
<feature type="transmembrane region" description="Helical" evidence="5">
    <location>
        <begin position="152"/>
        <end position="172"/>
    </location>
</feature>
<comment type="subcellular location">
    <subcellularLocation>
        <location evidence="1">Membrane</location>
        <topology evidence="1">Multi-pass membrane protein</topology>
    </subcellularLocation>
</comment>
<name>A0A5C6DVX6_9BACT</name>
<dbReference type="Pfam" id="PF01694">
    <property type="entry name" value="Rhomboid"/>
    <property type="match status" value="1"/>
</dbReference>
<evidence type="ECO:0000256" key="4">
    <source>
        <dbReference type="ARBA" id="ARBA00023136"/>
    </source>
</evidence>
<feature type="domain" description="Peptidase S54 rhomboid" evidence="6">
    <location>
        <begin position="90"/>
        <end position="243"/>
    </location>
</feature>
<dbReference type="RefSeq" id="WP_146600337.1">
    <property type="nucleotide sequence ID" value="NZ_SJPY01000004.1"/>
</dbReference>
<keyword evidence="2 5" id="KW-0812">Transmembrane</keyword>
<dbReference type="SUPFAM" id="SSF144091">
    <property type="entry name" value="Rhomboid-like"/>
    <property type="match status" value="1"/>
</dbReference>
<dbReference type="PANTHER" id="PTHR43731">
    <property type="entry name" value="RHOMBOID PROTEASE"/>
    <property type="match status" value="1"/>
</dbReference>
<keyword evidence="8" id="KW-1185">Reference proteome</keyword>
<feature type="transmembrane region" description="Helical" evidence="5">
    <location>
        <begin position="89"/>
        <end position="115"/>
    </location>
</feature>
<dbReference type="FunFam" id="1.20.1540.10:FF:000027">
    <property type="entry name" value="Rhomboid family intramembrane serine protease"/>
    <property type="match status" value="1"/>
</dbReference>
<evidence type="ECO:0000256" key="1">
    <source>
        <dbReference type="ARBA" id="ARBA00004141"/>
    </source>
</evidence>
<evidence type="ECO:0000313" key="8">
    <source>
        <dbReference type="Proteomes" id="UP000315471"/>
    </source>
</evidence>
<dbReference type="InterPro" id="IPR035952">
    <property type="entry name" value="Rhomboid-like_sf"/>
</dbReference>
<comment type="caution">
    <text evidence="7">The sequence shown here is derived from an EMBL/GenBank/DDBJ whole genome shotgun (WGS) entry which is preliminary data.</text>
</comment>
<dbReference type="EMBL" id="SJPY01000004">
    <property type="protein sequence ID" value="TWU41543.1"/>
    <property type="molecule type" value="Genomic_DNA"/>
</dbReference>
<proteinExistence type="predicted"/>
<organism evidence="7 8">
    <name type="scientific">Novipirellula aureliae</name>
    <dbReference type="NCBI Taxonomy" id="2527966"/>
    <lineage>
        <taxon>Bacteria</taxon>
        <taxon>Pseudomonadati</taxon>
        <taxon>Planctomycetota</taxon>
        <taxon>Planctomycetia</taxon>
        <taxon>Pirellulales</taxon>
        <taxon>Pirellulaceae</taxon>
        <taxon>Novipirellula</taxon>
    </lineage>
</organism>
<evidence type="ECO:0000256" key="5">
    <source>
        <dbReference type="SAM" id="Phobius"/>
    </source>
</evidence>
<protein>
    <submittedName>
        <fullName evidence="7">Rhomboid family protein</fullName>
    </submittedName>
</protein>
<evidence type="ECO:0000313" key="7">
    <source>
        <dbReference type="EMBL" id="TWU41543.1"/>
    </source>
</evidence>
<keyword evidence="3 5" id="KW-1133">Transmembrane helix</keyword>
<dbReference type="Gene3D" id="1.20.1540.10">
    <property type="entry name" value="Rhomboid-like"/>
    <property type="match status" value="1"/>
</dbReference>
<feature type="transmembrane region" description="Helical" evidence="5">
    <location>
        <begin position="222"/>
        <end position="241"/>
    </location>
</feature>
<dbReference type="GO" id="GO:0016020">
    <property type="term" value="C:membrane"/>
    <property type="evidence" value="ECO:0007669"/>
    <property type="project" value="UniProtKB-SubCell"/>
</dbReference>
<dbReference type="PANTHER" id="PTHR43731:SF26">
    <property type="entry name" value="RHOMBOID-LIKE PROTEIN 10, CHLOROPLASTIC"/>
    <property type="match status" value="1"/>
</dbReference>
<gene>
    <name evidence="7" type="ORF">Q31b_29920</name>
</gene>
<feature type="transmembrane region" description="Helical" evidence="5">
    <location>
        <begin position="12"/>
        <end position="32"/>
    </location>
</feature>
<dbReference type="OrthoDB" id="9813074at2"/>
<dbReference type="GO" id="GO:0004252">
    <property type="term" value="F:serine-type endopeptidase activity"/>
    <property type="evidence" value="ECO:0007669"/>
    <property type="project" value="InterPro"/>
</dbReference>
<reference evidence="7 8" key="1">
    <citation type="submission" date="2019-02" db="EMBL/GenBank/DDBJ databases">
        <title>Deep-cultivation of Planctomycetes and their phenomic and genomic characterization uncovers novel biology.</title>
        <authorList>
            <person name="Wiegand S."/>
            <person name="Jogler M."/>
            <person name="Boedeker C."/>
            <person name="Pinto D."/>
            <person name="Vollmers J."/>
            <person name="Rivas-Marin E."/>
            <person name="Kohn T."/>
            <person name="Peeters S.H."/>
            <person name="Heuer A."/>
            <person name="Rast P."/>
            <person name="Oberbeckmann S."/>
            <person name="Bunk B."/>
            <person name="Jeske O."/>
            <person name="Meyerdierks A."/>
            <person name="Storesund J.E."/>
            <person name="Kallscheuer N."/>
            <person name="Luecker S."/>
            <person name="Lage O.M."/>
            <person name="Pohl T."/>
            <person name="Merkel B.J."/>
            <person name="Hornburger P."/>
            <person name="Mueller R.-W."/>
            <person name="Bruemmer F."/>
            <person name="Labrenz M."/>
            <person name="Spormann A.M."/>
            <person name="Op Den Camp H."/>
            <person name="Overmann J."/>
            <person name="Amann R."/>
            <person name="Jetten M.S.M."/>
            <person name="Mascher T."/>
            <person name="Medema M.H."/>
            <person name="Devos D.P."/>
            <person name="Kaster A.-K."/>
            <person name="Ovreas L."/>
            <person name="Rohde M."/>
            <person name="Galperin M.Y."/>
            <person name="Jogler C."/>
        </authorList>
    </citation>
    <scope>NUCLEOTIDE SEQUENCE [LARGE SCALE GENOMIC DNA]</scope>
    <source>
        <strain evidence="7 8">Q31b</strain>
    </source>
</reference>
<keyword evidence="4 5" id="KW-0472">Membrane</keyword>
<dbReference type="Proteomes" id="UP000315471">
    <property type="component" value="Unassembled WGS sequence"/>
</dbReference>